<dbReference type="InterPro" id="IPR029069">
    <property type="entry name" value="HotDog_dom_sf"/>
</dbReference>
<dbReference type="Gene3D" id="3.10.129.10">
    <property type="entry name" value="Hotdog Thioesterase"/>
    <property type="match status" value="1"/>
</dbReference>
<evidence type="ECO:0008006" key="3">
    <source>
        <dbReference type="Google" id="ProtNLM"/>
    </source>
</evidence>
<evidence type="ECO:0000313" key="2">
    <source>
        <dbReference type="Proteomes" id="UP000616608"/>
    </source>
</evidence>
<dbReference type="Proteomes" id="UP000616608">
    <property type="component" value="Unassembled WGS sequence"/>
</dbReference>
<protein>
    <recommendedName>
        <fullName evidence="3">Acyl-CoA thioesterase</fullName>
    </recommendedName>
</protein>
<keyword evidence="2" id="KW-1185">Reference proteome</keyword>
<accession>A0A917G8E6</accession>
<dbReference type="SUPFAM" id="SSF54637">
    <property type="entry name" value="Thioesterase/thiol ester dehydrase-isomerase"/>
    <property type="match status" value="1"/>
</dbReference>
<dbReference type="CDD" id="cd00586">
    <property type="entry name" value="4HBT"/>
    <property type="match status" value="1"/>
</dbReference>
<name>A0A917G8E6_9BACI</name>
<proteinExistence type="predicted"/>
<dbReference type="EMBL" id="BMJT01000007">
    <property type="protein sequence ID" value="GGG28006.1"/>
    <property type="molecule type" value="Genomic_DNA"/>
</dbReference>
<reference evidence="1" key="1">
    <citation type="journal article" date="2014" name="Int. J. Syst. Evol. Microbiol.">
        <title>Complete genome sequence of Corynebacterium casei LMG S-19264T (=DSM 44701T), isolated from a smear-ripened cheese.</title>
        <authorList>
            <consortium name="US DOE Joint Genome Institute (JGI-PGF)"/>
            <person name="Walter F."/>
            <person name="Albersmeier A."/>
            <person name="Kalinowski J."/>
            <person name="Ruckert C."/>
        </authorList>
    </citation>
    <scope>NUCLEOTIDE SEQUENCE</scope>
    <source>
        <strain evidence="1">CGMCC 1.15760</strain>
    </source>
</reference>
<dbReference type="AlphaFoldDB" id="A0A917G8E6"/>
<evidence type="ECO:0000313" key="1">
    <source>
        <dbReference type="EMBL" id="GGG28006.1"/>
    </source>
</evidence>
<dbReference type="Pfam" id="PF13279">
    <property type="entry name" value="4HBT_2"/>
    <property type="match status" value="1"/>
</dbReference>
<organism evidence="1 2">
    <name type="scientific">Lysinibacillus alkalisoli</name>
    <dbReference type="NCBI Taxonomy" id="1911548"/>
    <lineage>
        <taxon>Bacteria</taxon>
        <taxon>Bacillati</taxon>
        <taxon>Bacillota</taxon>
        <taxon>Bacilli</taxon>
        <taxon>Bacillales</taxon>
        <taxon>Bacillaceae</taxon>
        <taxon>Lysinibacillus</taxon>
    </lineage>
</organism>
<comment type="caution">
    <text evidence="1">The sequence shown here is derived from an EMBL/GenBank/DDBJ whole genome shotgun (WGS) entry which is preliminary data.</text>
</comment>
<reference evidence="1" key="2">
    <citation type="submission" date="2020-09" db="EMBL/GenBank/DDBJ databases">
        <authorList>
            <person name="Sun Q."/>
            <person name="Zhou Y."/>
        </authorList>
    </citation>
    <scope>NUCLEOTIDE SEQUENCE</scope>
    <source>
        <strain evidence="1">CGMCC 1.15760</strain>
    </source>
</reference>
<dbReference type="RefSeq" id="WP_188615230.1">
    <property type="nucleotide sequence ID" value="NZ_BMJT01000007.1"/>
</dbReference>
<gene>
    <name evidence="1" type="ORF">GCM10007425_23320</name>
</gene>
<sequence length="150" mass="17508">MKESYITNWDEWKQQFHYYKEIRIVFSDLDAFGHLNNTGAFKFMELARMDYLIDHQLLQPSALLTSETFVVVADLQCDFLQQMFYDDVLKLYVQPQHVGNSSVDLHYMAVNQKGDVTFVGRGALVQISRKTGKAVKWDEAQYQVLTKENI</sequence>